<dbReference type="EMBL" id="BRPB01000181">
    <property type="protein sequence ID" value="GLA55940.1"/>
    <property type="molecule type" value="Genomic_DNA"/>
</dbReference>
<organism evidence="2 3">
    <name type="scientific">Aspergillus niger</name>
    <dbReference type="NCBI Taxonomy" id="5061"/>
    <lineage>
        <taxon>Eukaryota</taxon>
        <taxon>Fungi</taxon>
        <taxon>Dikarya</taxon>
        <taxon>Ascomycota</taxon>
        <taxon>Pezizomycotina</taxon>
        <taxon>Eurotiomycetes</taxon>
        <taxon>Eurotiomycetidae</taxon>
        <taxon>Eurotiales</taxon>
        <taxon>Aspergillaceae</taxon>
        <taxon>Aspergillus</taxon>
        <taxon>Aspergillus subgen. Circumdati</taxon>
    </lineage>
</organism>
<evidence type="ECO:0000313" key="3">
    <source>
        <dbReference type="Proteomes" id="UP001144191"/>
    </source>
</evidence>
<evidence type="ECO:0000256" key="1">
    <source>
        <dbReference type="SAM" id="MobiDB-lite"/>
    </source>
</evidence>
<reference evidence="2" key="1">
    <citation type="submission" date="2022-07" db="EMBL/GenBank/DDBJ databases">
        <title>Taxonomy of Aspergillus series Nigri: significant species reduction supported by multi-species coalescent approaches.</title>
        <authorList>
            <person name="Bian C."/>
            <person name="Kusuya Y."/>
            <person name="Sklenar F."/>
            <person name="D'hooge E."/>
            <person name="Yaguchi T."/>
            <person name="Takahashi H."/>
            <person name="Hubka V."/>
        </authorList>
    </citation>
    <scope>NUCLEOTIDE SEQUENCE</scope>
    <source>
        <strain evidence="2">IFM 63604</strain>
    </source>
</reference>
<gene>
    <name evidence="2" type="ORF">AnigIFM63604_003288</name>
</gene>
<feature type="region of interest" description="Disordered" evidence="1">
    <location>
        <begin position="236"/>
        <end position="268"/>
    </location>
</feature>
<accession>A0A9W6ACQ9</accession>
<name>A0A9W6ACQ9_ASPNG</name>
<sequence>MGIVESRILAKTLLTACDQAEKVGNRRLDETQFWQDTTIRGTPRQPAIRKAIARSSKQLQVSRVVQDLQDKHESLFSLHSPGRVENNSDPSVNLQLASLSCYVQASLQTSSLADFYNFIIYCEQQQQLGKIRLRIFRVRLWVGRGERYDLIARDLGGLGVLYILPEYGGESVWTKELPKSATKPNRIAMIKHLREQRLPEEAERRGLHTLAEDEVAKVLGPTKAALDQVIENHLSQANSQVSSDDERPCGTGDDWLQSKLPRSCQART</sequence>
<feature type="non-terminal residue" evidence="2">
    <location>
        <position position="1"/>
    </location>
</feature>
<evidence type="ECO:0000313" key="2">
    <source>
        <dbReference type="EMBL" id="GLA55940.1"/>
    </source>
</evidence>
<dbReference type="Proteomes" id="UP001144191">
    <property type="component" value="Unassembled WGS sequence"/>
</dbReference>
<protein>
    <submittedName>
        <fullName evidence="2">Uncharacterized protein</fullName>
    </submittedName>
</protein>
<dbReference type="AlphaFoldDB" id="A0A9W6ACQ9"/>
<proteinExistence type="predicted"/>
<comment type="caution">
    <text evidence="2">The sequence shown here is derived from an EMBL/GenBank/DDBJ whole genome shotgun (WGS) entry which is preliminary data.</text>
</comment>